<organism evidence="7 8">
    <name type="scientific">Arabidopsis arenosa</name>
    <name type="common">Sand rock-cress</name>
    <name type="synonym">Cardaminopsis arenosa</name>
    <dbReference type="NCBI Taxonomy" id="38785"/>
    <lineage>
        <taxon>Eukaryota</taxon>
        <taxon>Viridiplantae</taxon>
        <taxon>Streptophyta</taxon>
        <taxon>Embryophyta</taxon>
        <taxon>Tracheophyta</taxon>
        <taxon>Spermatophyta</taxon>
        <taxon>Magnoliopsida</taxon>
        <taxon>eudicotyledons</taxon>
        <taxon>Gunneridae</taxon>
        <taxon>Pentapetalae</taxon>
        <taxon>rosids</taxon>
        <taxon>malvids</taxon>
        <taxon>Brassicales</taxon>
        <taxon>Brassicaceae</taxon>
        <taxon>Camelineae</taxon>
        <taxon>Arabidopsis</taxon>
    </lineage>
</organism>
<proteinExistence type="inferred from homology"/>
<evidence type="ECO:0000313" key="8">
    <source>
        <dbReference type="Proteomes" id="UP000682877"/>
    </source>
</evidence>
<dbReference type="EMBL" id="LR999451">
    <property type="protein sequence ID" value="CAE5956866.1"/>
    <property type="molecule type" value="Genomic_DNA"/>
</dbReference>
<dbReference type="Pfam" id="PF09336">
    <property type="entry name" value="Vps4_C"/>
    <property type="match status" value="1"/>
</dbReference>
<evidence type="ECO:0000313" key="7">
    <source>
        <dbReference type="EMBL" id="CAE5956866.1"/>
    </source>
</evidence>
<dbReference type="InterPro" id="IPR027417">
    <property type="entry name" value="P-loop_NTPase"/>
</dbReference>
<dbReference type="InterPro" id="IPR015415">
    <property type="entry name" value="Spast_Vps4_C"/>
</dbReference>
<comment type="similarity">
    <text evidence="3">Belongs to the AAA ATPase family.</text>
</comment>
<sequence>MARESAPSIIFVDEIDSLCGQRGEGNESEASRRIKTELLVQMQGVGHNDEKVLVLAATNTPYALDQAIRRRFDKRIYIPLPDVKARQHMFKVHLGDTPHNLNEADFEYLARRTAGFSGSDVAVCVKDVLFEPVRKTQDAMFFFNAPDGTWIPCGPKQPGAIQITMQDLAEKGLAGKIIPPPIARTDFEKVLARQRPTVSKTDLEVHERFTKEFGEEG</sequence>
<dbReference type="GO" id="GO:0016197">
    <property type="term" value="P:endosomal transport"/>
    <property type="evidence" value="ECO:0007669"/>
    <property type="project" value="TreeGrafter"/>
</dbReference>
<evidence type="ECO:0000256" key="2">
    <source>
        <dbReference type="ARBA" id="ARBA00022840"/>
    </source>
</evidence>
<dbReference type="PROSITE" id="PS00674">
    <property type="entry name" value="AAA"/>
    <property type="match status" value="1"/>
</dbReference>
<dbReference type="InterPro" id="IPR050304">
    <property type="entry name" value="MT-severing_AAA_ATPase"/>
</dbReference>
<feature type="domain" description="AAA ATPase AAA+ lid" evidence="6">
    <location>
        <begin position="104"/>
        <end position="138"/>
    </location>
</feature>
<dbReference type="GO" id="GO:0005524">
    <property type="term" value="F:ATP binding"/>
    <property type="evidence" value="ECO:0007669"/>
    <property type="project" value="UniProtKB-KW"/>
</dbReference>
<reference evidence="7" key="1">
    <citation type="submission" date="2021-01" db="EMBL/GenBank/DDBJ databases">
        <authorList>
            <person name="Bezrukov I."/>
        </authorList>
    </citation>
    <scope>NUCLEOTIDE SEQUENCE</scope>
</reference>
<gene>
    <name evidence="7" type="ORF">AARE701A_LOCUS623</name>
</gene>
<dbReference type="Gene3D" id="3.40.50.300">
    <property type="entry name" value="P-loop containing nucleotide triphosphate hydrolases"/>
    <property type="match status" value="1"/>
</dbReference>
<keyword evidence="2 3" id="KW-0067">ATP-binding</keyword>
<evidence type="ECO:0000259" key="6">
    <source>
        <dbReference type="Pfam" id="PF17862"/>
    </source>
</evidence>
<evidence type="ECO:0000256" key="3">
    <source>
        <dbReference type="RuleBase" id="RU003651"/>
    </source>
</evidence>
<dbReference type="GO" id="GO:0016887">
    <property type="term" value="F:ATP hydrolysis activity"/>
    <property type="evidence" value="ECO:0007669"/>
    <property type="project" value="InterPro"/>
</dbReference>
<accession>A0A8S1ZDU0</accession>
<keyword evidence="1 3" id="KW-0547">Nucleotide-binding</keyword>
<keyword evidence="8" id="KW-1185">Reference proteome</keyword>
<dbReference type="InterPro" id="IPR041569">
    <property type="entry name" value="AAA_lid_3"/>
</dbReference>
<evidence type="ECO:0000256" key="1">
    <source>
        <dbReference type="ARBA" id="ARBA00022741"/>
    </source>
</evidence>
<dbReference type="AlphaFoldDB" id="A0A8S1ZDU0"/>
<dbReference type="PANTHER" id="PTHR23074">
    <property type="entry name" value="AAA DOMAIN-CONTAINING"/>
    <property type="match status" value="1"/>
</dbReference>
<dbReference type="InterPro" id="IPR003959">
    <property type="entry name" value="ATPase_AAA_core"/>
</dbReference>
<name>A0A8S1ZDU0_ARAAE</name>
<dbReference type="Gene3D" id="1.10.8.60">
    <property type="match status" value="1"/>
</dbReference>
<protein>
    <submittedName>
        <fullName evidence="7">Uncharacterized protein</fullName>
    </submittedName>
</protein>
<feature type="domain" description="Spastin/Vps4 C-terminal" evidence="5">
    <location>
        <begin position="150"/>
        <end position="214"/>
    </location>
</feature>
<dbReference type="SUPFAM" id="SSF52540">
    <property type="entry name" value="P-loop containing nucleoside triphosphate hydrolases"/>
    <property type="match status" value="1"/>
</dbReference>
<dbReference type="GO" id="GO:0007033">
    <property type="term" value="P:vacuole organization"/>
    <property type="evidence" value="ECO:0007669"/>
    <property type="project" value="TreeGrafter"/>
</dbReference>
<dbReference type="PANTHER" id="PTHR23074:SF159">
    <property type="entry name" value="PROTEIN SUPPRESSOR OF K(+) TRANSPORT GROWTH DEFECT 1"/>
    <property type="match status" value="1"/>
</dbReference>
<dbReference type="Pfam" id="PF00004">
    <property type="entry name" value="AAA"/>
    <property type="match status" value="1"/>
</dbReference>
<dbReference type="Proteomes" id="UP000682877">
    <property type="component" value="Chromosome 1"/>
</dbReference>
<dbReference type="FunFam" id="1.10.8.60:FF:000015">
    <property type="entry name" value="vacuolar protein sorting-associated protein 4A"/>
    <property type="match status" value="1"/>
</dbReference>
<evidence type="ECO:0000259" key="5">
    <source>
        <dbReference type="Pfam" id="PF09336"/>
    </source>
</evidence>
<evidence type="ECO:0000259" key="4">
    <source>
        <dbReference type="Pfam" id="PF00004"/>
    </source>
</evidence>
<dbReference type="InterPro" id="IPR003960">
    <property type="entry name" value="ATPase_AAA_CS"/>
</dbReference>
<feature type="domain" description="ATPase AAA-type core" evidence="4">
    <location>
        <begin position="2"/>
        <end position="80"/>
    </location>
</feature>
<dbReference type="Pfam" id="PF17862">
    <property type="entry name" value="AAA_lid_3"/>
    <property type="match status" value="1"/>
</dbReference>